<dbReference type="GO" id="GO:0004843">
    <property type="term" value="F:cysteine-type deubiquitinase activity"/>
    <property type="evidence" value="ECO:0007669"/>
    <property type="project" value="UniProtKB-EC"/>
</dbReference>
<protein>
    <recommendedName>
        <fullName evidence="3">ubiquitinyl hydrolase 1</fullName>
        <ecNumber evidence="3">3.4.19.12</ecNumber>
    </recommendedName>
</protein>
<dbReference type="CDD" id="cd02674">
    <property type="entry name" value="Peptidase_C19R"/>
    <property type="match status" value="1"/>
</dbReference>
<dbReference type="PANTHER" id="PTHR21646:SF24">
    <property type="entry name" value="UBIQUITIN CARBOXYL-TERMINAL HYDROLASE"/>
    <property type="match status" value="1"/>
</dbReference>
<feature type="region of interest" description="Disordered" evidence="8">
    <location>
        <begin position="1135"/>
        <end position="1161"/>
    </location>
</feature>
<feature type="region of interest" description="Disordered" evidence="8">
    <location>
        <begin position="1079"/>
        <end position="1121"/>
    </location>
</feature>
<dbReference type="PANTHER" id="PTHR21646">
    <property type="entry name" value="UBIQUITIN CARBOXYL-TERMINAL HYDROLASE"/>
    <property type="match status" value="1"/>
</dbReference>
<dbReference type="AlphaFoldDB" id="A0A5C3M372"/>
<dbReference type="PROSITE" id="PS00973">
    <property type="entry name" value="USP_2"/>
    <property type="match status" value="1"/>
</dbReference>
<dbReference type="OrthoDB" id="292964at2759"/>
<comment type="similarity">
    <text evidence="2">Belongs to the peptidase C19 family.</text>
</comment>
<dbReference type="PROSITE" id="PS00972">
    <property type="entry name" value="USP_1"/>
    <property type="match status" value="1"/>
</dbReference>
<keyword evidence="6" id="KW-0378">Hydrolase</keyword>
<keyword evidence="7" id="KW-0788">Thiol protease</keyword>
<dbReference type="Pfam" id="PF06337">
    <property type="entry name" value="DUSP"/>
    <property type="match status" value="1"/>
</dbReference>
<feature type="domain" description="USP" evidence="9">
    <location>
        <begin position="376"/>
        <end position="1072"/>
    </location>
</feature>
<dbReference type="GO" id="GO:0016579">
    <property type="term" value="P:protein deubiquitination"/>
    <property type="evidence" value="ECO:0007669"/>
    <property type="project" value="InterPro"/>
</dbReference>
<feature type="compositionally biased region" description="Low complexity" evidence="8">
    <location>
        <begin position="1183"/>
        <end position="1192"/>
    </location>
</feature>
<dbReference type="SUPFAM" id="SSF143791">
    <property type="entry name" value="DUSP-like"/>
    <property type="match status" value="1"/>
</dbReference>
<comment type="catalytic activity">
    <reaction evidence="1">
        <text>Thiol-dependent hydrolysis of ester, thioester, amide, peptide and isopeptide bonds formed by the C-terminal Gly of ubiquitin (a 76-residue protein attached to proteins as an intracellular targeting signal).</text>
        <dbReference type="EC" id="3.4.19.12"/>
    </reaction>
</comment>
<dbReference type="InterPro" id="IPR050185">
    <property type="entry name" value="Ub_carboxyl-term_hydrolase"/>
</dbReference>
<evidence type="ECO:0000256" key="5">
    <source>
        <dbReference type="ARBA" id="ARBA00022786"/>
    </source>
</evidence>
<dbReference type="Gene3D" id="3.30.2230.10">
    <property type="entry name" value="DUSP-like"/>
    <property type="match status" value="1"/>
</dbReference>
<feature type="domain" description="DUSP" evidence="10">
    <location>
        <begin position="70"/>
        <end position="175"/>
    </location>
</feature>
<dbReference type="SUPFAM" id="SSF54001">
    <property type="entry name" value="Cysteine proteinases"/>
    <property type="match status" value="1"/>
</dbReference>
<dbReference type="InterPro" id="IPR018200">
    <property type="entry name" value="USP_CS"/>
</dbReference>
<dbReference type="InterPro" id="IPR028889">
    <property type="entry name" value="USP"/>
</dbReference>
<dbReference type="Proteomes" id="UP000308652">
    <property type="component" value="Unassembled WGS sequence"/>
</dbReference>
<dbReference type="InterPro" id="IPR001394">
    <property type="entry name" value="Peptidase_C19_UCH"/>
</dbReference>
<feature type="compositionally biased region" description="Polar residues" evidence="8">
    <location>
        <begin position="1097"/>
        <end position="1108"/>
    </location>
</feature>
<dbReference type="InterPro" id="IPR035927">
    <property type="entry name" value="DUSP-like_sf"/>
</dbReference>
<proteinExistence type="inferred from homology"/>
<dbReference type="PROSITE" id="PS50235">
    <property type="entry name" value="USP_3"/>
    <property type="match status" value="1"/>
</dbReference>
<feature type="region of interest" description="Disordered" evidence="8">
    <location>
        <begin position="1174"/>
        <end position="1260"/>
    </location>
</feature>
<evidence type="ECO:0000256" key="7">
    <source>
        <dbReference type="ARBA" id="ARBA00022807"/>
    </source>
</evidence>
<name>A0A5C3M372_9AGAR</name>
<dbReference type="SMART" id="SM00695">
    <property type="entry name" value="DUSP"/>
    <property type="match status" value="1"/>
</dbReference>
<evidence type="ECO:0000256" key="2">
    <source>
        <dbReference type="ARBA" id="ARBA00009085"/>
    </source>
</evidence>
<keyword evidence="12" id="KW-1185">Reference proteome</keyword>
<gene>
    <name evidence="11" type="ORF">BDQ12DRAFT_603169</name>
</gene>
<feature type="compositionally biased region" description="Low complexity" evidence="8">
    <location>
        <begin position="1138"/>
        <end position="1150"/>
    </location>
</feature>
<dbReference type="Pfam" id="PF00443">
    <property type="entry name" value="UCH"/>
    <property type="match status" value="1"/>
</dbReference>
<dbReference type="InterPro" id="IPR038765">
    <property type="entry name" value="Papain-like_cys_pep_sf"/>
</dbReference>
<evidence type="ECO:0000259" key="9">
    <source>
        <dbReference type="PROSITE" id="PS50235"/>
    </source>
</evidence>
<feature type="compositionally biased region" description="Polar residues" evidence="8">
    <location>
        <begin position="1224"/>
        <end position="1237"/>
    </location>
</feature>
<accession>A0A5C3M372</accession>
<evidence type="ECO:0000259" key="10">
    <source>
        <dbReference type="PROSITE" id="PS51283"/>
    </source>
</evidence>
<reference evidence="11 12" key="1">
    <citation type="journal article" date="2019" name="Nat. Ecol. Evol.">
        <title>Megaphylogeny resolves global patterns of mushroom evolution.</title>
        <authorList>
            <person name="Varga T."/>
            <person name="Krizsan K."/>
            <person name="Foldi C."/>
            <person name="Dima B."/>
            <person name="Sanchez-Garcia M."/>
            <person name="Sanchez-Ramirez S."/>
            <person name="Szollosi G.J."/>
            <person name="Szarkandi J.G."/>
            <person name="Papp V."/>
            <person name="Albert L."/>
            <person name="Andreopoulos W."/>
            <person name="Angelini C."/>
            <person name="Antonin V."/>
            <person name="Barry K.W."/>
            <person name="Bougher N.L."/>
            <person name="Buchanan P."/>
            <person name="Buyck B."/>
            <person name="Bense V."/>
            <person name="Catcheside P."/>
            <person name="Chovatia M."/>
            <person name="Cooper J."/>
            <person name="Damon W."/>
            <person name="Desjardin D."/>
            <person name="Finy P."/>
            <person name="Geml J."/>
            <person name="Haridas S."/>
            <person name="Hughes K."/>
            <person name="Justo A."/>
            <person name="Karasinski D."/>
            <person name="Kautmanova I."/>
            <person name="Kiss B."/>
            <person name="Kocsube S."/>
            <person name="Kotiranta H."/>
            <person name="LaButti K.M."/>
            <person name="Lechner B.E."/>
            <person name="Liimatainen K."/>
            <person name="Lipzen A."/>
            <person name="Lukacs Z."/>
            <person name="Mihaltcheva S."/>
            <person name="Morgado L.N."/>
            <person name="Niskanen T."/>
            <person name="Noordeloos M.E."/>
            <person name="Ohm R.A."/>
            <person name="Ortiz-Santana B."/>
            <person name="Ovrebo C."/>
            <person name="Racz N."/>
            <person name="Riley R."/>
            <person name="Savchenko A."/>
            <person name="Shiryaev A."/>
            <person name="Soop K."/>
            <person name="Spirin V."/>
            <person name="Szebenyi C."/>
            <person name="Tomsovsky M."/>
            <person name="Tulloss R.E."/>
            <person name="Uehling J."/>
            <person name="Grigoriev I.V."/>
            <person name="Vagvolgyi C."/>
            <person name="Papp T."/>
            <person name="Martin F.M."/>
            <person name="Miettinen O."/>
            <person name="Hibbett D.S."/>
            <person name="Nagy L.G."/>
        </authorList>
    </citation>
    <scope>NUCLEOTIDE SEQUENCE [LARGE SCALE GENOMIC DNA]</scope>
    <source>
        <strain evidence="11 12">CBS 166.37</strain>
    </source>
</reference>
<dbReference type="STRING" id="68775.A0A5C3M372"/>
<evidence type="ECO:0000256" key="8">
    <source>
        <dbReference type="SAM" id="MobiDB-lite"/>
    </source>
</evidence>
<evidence type="ECO:0000256" key="1">
    <source>
        <dbReference type="ARBA" id="ARBA00000707"/>
    </source>
</evidence>
<dbReference type="EMBL" id="ML213598">
    <property type="protein sequence ID" value="TFK39854.1"/>
    <property type="molecule type" value="Genomic_DNA"/>
</dbReference>
<sequence length="1260" mass="141291">MQSDTSSSSLKRVVSDPTPDGSVRSPRTDQLSTLSLADPSQDIDAYMAAQGEADIPDTIALPSPQSQHVMPPAARVPFVESIKSMDMKIGETWYLVSRDWWKRWRKACTGEVDKEGGVEEKDLGPVDNSRLLDQYGNLEPSLAEGVDVEYVPVDVWERFVAWYGEPKNPLPRRVIARGAAKLVSLELRPPRIKVLRLSKDQCDATAEPSHPWLTISAGETVSALCTKLAETLSPNTPNTPYRIWKLESGFDDWTHAEYPTSDLTGAGAKVIEESTKTLEEEGVQSDDAFVVEFKTADGWLGEAPKADSSISTAITPYNHTPAPLFNSKEGFFNKMGSSTSFKSANKFYNGFTGAKSSSSSLLNNHNSMRSLEPGTLGLGNMGNTCFMNSALQCLAHTKELTEYFLNGVYKDELNPDNPLGMGGAIAKAFGDLLEQIWASSGSSTSYSPREFKSQLQRFAPQFSGYQQHDSQELVAFLLDGLHEDLNRVLKKPYVEKPDWEGGGDLELVKLAKESWDGYMKRNDSVIVDLFQGQYQSTLVCPECEKVSITFDPFMYLTLPLPVHKKWKHTIYYVPWDNDKPHVKVLVEINREASFRDLRNLLGRWMSVPPDNLITMEIFSHRFYKNLDDNLPCGEMGDNDVIVCFELPCHARQSRTYKKQEDDPFIVPVFLCDAKPTFRNTYLARNSPALFGYPTIVVIDQEQAKSVDAIYDAVINRLERWTDHARDLYAWEASTGSSIDDVPIHLNTFPPIESISEINADGELVVVQGPAPEEGDIVDEKSMSVDGDDMDMIPPASAAPRIKGTKKDLFDLRLQVNHKELGTAYSHYSTNSKWEAWGSREEQGDSKPLFREDDALYCEFDENMKAYYFGEPLKFEHARWDTWEDFIHPEYKESQKNASEKKNKGISLQDCLDEFTKEEKLGEDDLWYCPQCKKHQQATKRFDLWKAPDVLVVHLKRFSNSRMLRDKIDAFIDFPVEGLDIGSMIGERAAANRLLEQGVDIEELNLGNMNEPLVYDLFGVDEHMGGLGGGHYRAYASNHLTGKWYHFDDSFVTPAKASDAVNSNAYLLFYRRRASTPLGGKTHEKIEEARLKPKSESNTDVPVTIHTQLPTPPNEPNTEYSVYHSSPLTQLTLDNFYRSGTSNGSSSIPSPLDEPPDFEDSLSDQIVTDPLEVSTQTFDFPDTSSNKASPSSSTEAEFDDDFSVDVNVNEVSSPNWNSERMIASPTYSPISSNTSDLNPTDPFSDANVQKDTDMSIHDKTA</sequence>
<evidence type="ECO:0000256" key="6">
    <source>
        <dbReference type="ARBA" id="ARBA00022801"/>
    </source>
</evidence>
<feature type="compositionally biased region" description="Basic and acidic residues" evidence="8">
    <location>
        <begin position="1247"/>
        <end position="1260"/>
    </location>
</feature>
<evidence type="ECO:0000313" key="11">
    <source>
        <dbReference type="EMBL" id="TFK39854.1"/>
    </source>
</evidence>
<dbReference type="GO" id="GO:0006508">
    <property type="term" value="P:proteolysis"/>
    <property type="evidence" value="ECO:0007669"/>
    <property type="project" value="UniProtKB-KW"/>
</dbReference>
<evidence type="ECO:0000256" key="4">
    <source>
        <dbReference type="ARBA" id="ARBA00022670"/>
    </source>
</evidence>
<keyword evidence="4" id="KW-0645">Protease</keyword>
<dbReference type="EC" id="3.4.19.12" evidence="3"/>
<feature type="region of interest" description="Disordered" evidence="8">
    <location>
        <begin position="1"/>
        <end position="39"/>
    </location>
</feature>
<dbReference type="InterPro" id="IPR006615">
    <property type="entry name" value="Pept_C19_DUSP"/>
</dbReference>
<feature type="compositionally biased region" description="Polar residues" evidence="8">
    <location>
        <begin position="1"/>
        <end position="10"/>
    </location>
</feature>
<keyword evidence="5" id="KW-0833">Ubl conjugation pathway</keyword>
<organism evidence="11 12">
    <name type="scientific">Crucibulum laeve</name>
    <dbReference type="NCBI Taxonomy" id="68775"/>
    <lineage>
        <taxon>Eukaryota</taxon>
        <taxon>Fungi</taxon>
        <taxon>Dikarya</taxon>
        <taxon>Basidiomycota</taxon>
        <taxon>Agaricomycotina</taxon>
        <taxon>Agaricomycetes</taxon>
        <taxon>Agaricomycetidae</taxon>
        <taxon>Agaricales</taxon>
        <taxon>Agaricineae</taxon>
        <taxon>Nidulariaceae</taxon>
        <taxon>Crucibulum</taxon>
    </lineage>
</organism>
<evidence type="ECO:0000313" key="12">
    <source>
        <dbReference type="Proteomes" id="UP000308652"/>
    </source>
</evidence>
<feature type="compositionally biased region" description="Basic and acidic residues" evidence="8">
    <location>
        <begin position="1080"/>
        <end position="1096"/>
    </location>
</feature>
<dbReference type="Gene3D" id="3.90.70.10">
    <property type="entry name" value="Cysteine proteinases"/>
    <property type="match status" value="2"/>
</dbReference>
<evidence type="ECO:0000256" key="3">
    <source>
        <dbReference type="ARBA" id="ARBA00012759"/>
    </source>
</evidence>
<dbReference type="PROSITE" id="PS51283">
    <property type="entry name" value="DUSP"/>
    <property type="match status" value="1"/>
</dbReference>